<organism evidence="2 4">
    <name type="scientific">Didymodactylos carnosus</name>
    <dbReference type="NCBI Taxonomy" id="1234261"/>
    <lineage>
        <taxon>Eukaryota</taxon>
        <taxon>Metazoa</taxon>
        <taxon>Spiralia</taxon>
        <taxon>Gnathifera</taxon>
        <taxon>Rotifera</taxon>
        <taxon>Eurotatoria</taxon>
        <taxon>Bdelloidea</taxon>
        <taxon>Philodinida</taxon>
        <taxon>Philodinidae</taxon>
        <taxon>Didymodactylos</taxon>
    </lineage>
</organism>
<dbReference type="Gene3D" id="3.30.70.270">
    <property type="match status" value="1"/>
</dbReference>
<evidence type="ECO:0000256" key="1">
    <source>
        <dbReference type="SAM" id="MobiDB-lite"/>
    </source>
</evidence>
<feature type="compositionally biased region" description="Low complexity" evidence="1">
    <location>
        <begin position="324"/>
        <end position="341"/>
    </location>
</feature>
<dbReference type="InterPro" id="IPR043128">
    <property type="entry name" value="Rev_trsase/Diguanyl_cyclase"/>
</dbReference>
<gene>
    <name evidence="2" type="ORF">GPM918_LOCUS26345</name>
    <name evidence="3" type="ORF">SRO942_LOCUS26477</name>
</gene>
<dbReference type="EMBL" id="CAJNOQ010010574">
    <property type="protein sequence ID" value="CAF1255498.1"/>
    <property type="molecule type" value="Genomic_DNA"/>
</dbReference>
<reference evidence="2" key="1">
    <citation type="submission" date="2021-02" db="EMBL/GenBank/DDBJ databases">
        <authorList>
            <person name="Nowell W R."/>
        </authorList>
    </citation>
    <scope>NUCLEOTIDE SEQUENCE</scope>
</reference>
<dbReference type="AlphaFoldDB" id="A0A815ADW6"/>
<dbReference type="Proteomes" id="UP000681722">
    <property type="component" value="Unassembled WGS sequence"/>
</dbReference>
<proteinExistence type="predicted"/>
<evidence type="ECO:0000313" key="4">
    <source>
        <dbReference type="Proteomes" id="UP000663829"/>
    </source>
</evidence>
<dbReference type="PANTHER" id="PTHR33064:SF37">
    <property type="entry name" value="RIBONUCLEASE H"/>
    <property type="match status" value="1"/>
</dbReference>
<dbReference type="SUPFAM" id="SSF56672">
    <property type="entry name" value="DNA/RNA polymerases"/>
    <property type="match status" value="1"/>
</dbReference>
<dbReference type="PANTHER" id="PTHR33064">
    <property type="entry name" value="POL PROTEIN"/>
    <property type="match status" value="1"/>
</dbReference>
<dbReference type="EMBL" id="CAJOBC010016358">
    <property type="protein sequence ID" value="CAF4027658.1"/>
    <property type="molecule type" value="Genomic_DNA"/>
</dbReference>
<comment type="caution">
    <text evidence="2">The sequence shown here is derived from an EMBL/GenBank/DDBJ whole genome shotgun (WGS) entry which is preliminary data.</text>
</comment>
<dbReference type="InterPro" id="IPR051320">
    <property type="entry name" value="Viral_Replic_Matur_Polypro"/>
</dbReference>
<accession>A0A815ADW6</accession>
<sequence length="341" mass="38814">MDDETRLKHLIKGLNAAAQLHMDLKSPDTTEEFLQALIKYDKWQEKEKIQQKAITSFDHYRNISTRTMQHPIMQEEQASSIPRQQYNYSSQQPRYPQHAELDNIMHPPIQTTATLGDGRTNIMPLLSPPKCSIAVEKIEFLSHIVTGGKVEPSPDKVKVIVDIASSKTLSQANKFIGKVRYYRKFIRDFAKIAVPIHKVTNKTRPKKHEFRWDQQQQDAFDQFKSILTSAPLFLDFPDRSVPFILSTDASVLRIAGIHLQDLIPQIIEIQYRRGIDNIGPDYLTRYDTIGTDNQQQSLFAITRLMTKQVAPSASLPPTVTEQNSITTPPLSTSTPIADFSS</sequence>
<evidence type="ECO:0000313" key="2">
    <source>
        <dbReference type="EMBL" id="CAF1255498.1"/>
    </source>
</evidence>
<name>A0A815ADW6_9BILA</name>
<dbReference type="Proteomes" id="UP000663829">
    <property type="component" value="Unassembled WGS sequence"/>
</dbReference>
<dbReference type="InterPro" id="IPR043502">
    <property type="entry name" value="DNA/RNA_pol_sf"/>
</dbReference>
<dbReference type="OrthoDB" id="437338at2759"/>
<protein>
    <recommendedName>
        <fullName evidence="5">Reverse transcriptase/retrotransposon-derived protein RNase H-like domain-containing protein</fullName>
    </recommendedName>
</protein>
<feature type="region of interest" description="Disordered" evidence="1">
    <location>
        <begin position="312"/>
        <end position="341"/>
    </location>
</feature>
<keyword evidence="4" id="KW-1185">Reference proteome</keyword>
<feature type="compositionally biased region" description="Polar residues" evidence="1">
    <location>
        <begin position="312"/>
        <end position="323"/>
    </location>
</feature>
<dbReference type="FunFam" id="3.30.70.270:FF:000020">
    <property type="entry name" value="Transposon Tf2-6 polyprotein-like Protein"/>
    <property type="match status" value="1"/>
</dbReference>
<evidence type="ECO:0008006" key="5">
    <source>
        <dbReference type="Google" id="ProtNLM"/>
    </source>
</evidence>
<evidence type="ECO:0000313" key="3">
    <source>
        <dbReference type="EMBL" id="CAF4027658.1"/>
    </source>
</evidence>